<dbReference type="HOGENOM" id="CLU_094964_0_0_7"/>
<feature type="region of interest" description="Disordered" evidence="1">
    <location>
        <begin position="145"/>
        <end position="225"/>
    </location>
</feature>
<dbReference type="PATRIC" id="fig|1254432.3.peg.5070"/>
<gene>
    <name evidence="2" type="ORF">SCE1572_22400</name>
</gene>
<proteinExistence type="predicted"/>
<evidence type="ECO:0000256" key="1">
    <source>
        <dbReference type="SAM" id="MobiDB-lite"/>
    </source>
</evidence>
<name>S4XXD5_SORCE</name>
<protein>
    <submittedName>
        <fullName evidence="2">Uncharacterized protein</fullName>
    </submittedName>
</protein>
<evidence type="ECO:0000313" key="3">
    <source>
        <dbReference type="Proteomes" id="UP000014803"/>
    </source>
</evidence>
<organism evidence="2 3">
    <name type="scientific">Sorangium cellulosum So0157-2</name>
    <dbReference type="NCBI Taxonomy" id="1254432"/>
    <lineage>
        <taxon>Bacteria</taxon>
        <taxon>Pseudomonadati</taxon>
        <taxon>Myxococcota</taxon>
        <taxon>Polyangia</taxon>
        <taxon>Polyangiales</taxon>
        <taxon>Polyangiaceae</taxon>
        <taxon>Sorangium</taxon>
    </lineage>
</organism>
<sequence>MSLGLGAVTLATQSCGTSAVGIDACRQIETARCEAAAACPAWVGSADADERVDACVEFVWDQCLHGIENAGTEDNPAPEPTGSQIEACVDAVGATRKCAADNVASMTECTAAPLVDGADGAISPCDVITKRAHALQACAFVVEPTGTGGGAGDGGGGGSAGGDGEGGGNGGGGGGAGADGEGGGGGAGGASDGGGGGSGADGEGGGGGSGGAGDGGGGAGGAPDP</sequence>
<dbReference type="Proteomes" id="UP000014803">
    <property type="component" value="Chromosome"/>
</dbReference>
<feature type="compositionally biased region" description="Gly residues" evidence="1">
    <location>
        <begin position="146"/>
        <end position="225"/>
    </location>
</feature>
<dbReference type="AlphaFoldDB" id="S4XXD5"/>
<evidence type="ECO:0000313" key="2">
    <source>
        <dbReference type="EMBL" id="AGP37001.1"/>
    </source>
</evidence>
<reference evidence="2 3" key="1">
    <citation type="journal article" date="2013" name="Sci. Rep.">
        <title>Extraordinary expansion of a Sorangium cellulosum genome from an alkaline milieu.</title>
        <authorList>
            <person name="Han K."/>
            <person name="Li Z.F."/>
            <person name="Peng R."/>
            <person name="Zhu L.P."/>
            <person name="Zhou T."/>
            <person name="Wang L.G."/>
            <person name="Li S.G."/>
            <person name="Zhang X.B."/>
            <person name="Hu W."/>
            <person name="Wu Z.H."/>
            <person name="Qin N."/>
            <person name="Li Y.Z."/>
        </authorList>
    </citation>
    <scope>NUCLEOTIDE SEQUENCE [LARGE SCALE GENOMIC DNA]</scope>
    <source>
        <strain evidence="2 3">So0157-2</strain>
    </source>
</reference>
<dbReference type="KEGG" id="scu:SCE1572_22400"/>
<dbReference type="EMBL" id="CP003969">
    <property type="protein sequence ID" value="AGP37001.1"/>
    <property type="molecule type" value="Genomic_DNA"/>
</dbReference>
<accession>S4XXD5</accession>